<feature type="transmembrane region" description="Helical" evidence="10">
    <location>
        <begin position="382"/>
        <end position="402"/>
    </location>
</feature>
<evidence type="ECO:0000256" key="6">
    <source>
        <dbReference type="ARBA" id="ARBA00022989"/>
    </source>
</evidence>
<evidence type="ECO:0000256" key="11">
    <source>
        <dbReference type="PIRNR" id="PIRNR002869"/>
    </source>
</evidence>
<comment type="function">
    <text evidence="8 10 11">Involved in peptidoglycan biosynthesis. Transports lipid-linked peptidoglycan precursors from the inner to the outer leaflet of the cytoplasmic membrane.</text>
</comment>
<evidence type="ECO:0000256" key="5">
    <source>
        <dbReference type="ARBA" id="ARBA00022984"/>
    </source>
</evidence>
<dbReference type="STRING" id="335543.Sfum_1033"/>
<evidence type="ECO:0000256" key="4">
    <source>
        <dbReference type="ARBA" id="ARBA00022960"/>
    </source>
</evidence>
<evidence type="ECO:0000256" key="2">
    <source>
        <dbReference type="ARBA" id="ARBA00022475"/>
    </source>
</evidence>
<dbReference type="InterPro" id="IPR051050">
    <property type="entry name" value="Lipid_II_flippase_MurJ/MviN"/>
</dbReference>
<dbReference type="InParanoid" id="A0LH25"/>
<comment type="pathway">
    <text evidence="10">Cell wall biogenesis; peptidoglycan biosynthesis.</text>
</comment>
<dbReference type="UniPathway" id="UPA00219"/>
<dbReference type="Pfam" id="PF03023">
    <property type="entry name" value="MurJ"/>
    <property type="match status" value="1"/>
</dbReference>
<dbReference type="RefSeq" id="WP_011697898.1">
    <property type="nucleotide sequence ID" value="NC_008554.1"/>
</dbReference>
<dbReference type="FunCoup" id="A0LH25">
    <property type="interactions" value="354"/>
</dbReference>
<dbReference type="GO" id="GO:0008360">
    <property type="term" value="P:regulation of cell shape"/>
    <property type="evidence" value="ECO:0007669"/>
    <property type="project" value="UniProtKB-UniRule"/>
</dbReference>
<feature type="transmembrane region" description="Helical" evidence="10">
    <location>
        <begin position="312"/>
        <end position="330"/>
    </location>
</feature>
<evidence type="ECO:0000256" key="10">
    <source>
        <dbReference type="HAMAP-Rule" id="MF_02078"/>
    </source>
</evidence>
<dbReference type="PANTHER" id="PTHR47019:SF1">
    <property type="entry name" value="LIPID II FLIPPASE MURJ"/>
    <property type="match status" value="1"/>
</dbReference>
<dbReference type="PIRSF" id="PIRSF002869">
    <property type="entry name" value="MviN"/>
    <property type="match status" value="1"/>
</dbReference>
<dbReference type="CDD" id="cd13123">
    <property type="entry name" value="MATE_MurJ_like"/>
    <property type="match status" value="1"/>
</dbReference>
<keyword evidence="10 11" id="KW-0961">Cell wall biogenesis/degradation</keyword>
<gene>
    <name evidence="10" type="primary">murJ</name>
    <name evidence="12" type="ordered locus">Sfum_1033</name>
</gene>
<dbReference type="PANTHER" id="PTHR47019">
    <property type="entry name" value="LIPID II FLIPPASE MURJ"/>
    <property type="match status" value="1"/>
</dbReference>
<feature type="transmembrane region" description="Helical" evidence="10">
    <location>
        <begin position="442"/>
        <end position="464"/>
    </location>
</feature>
<keyword evidence="13" id="KW-1185">Reference proteome</keyword>
<dbReference type="InterPro" id="IPR004268">
    <property type="entry name" value="MurJ"/>
</dbReference>
<keyword evidence="10" id="KW-0997">Cell inner membrane</keyword>
<keyword evidence="10 11" id="KW-0813">Transport</keyword>
<dbReference type="HAMAP" id="MF_02078">
    <property type="entry name" value="MurJ_MviN"/>
    <property type="match status" value="1"/>
</dbReference>
<comment type="similarity">
    <text evidence="9 10 11">Belongs to the MurJ/MviN family.</text>
</comment>
<evidence type="ECO:0000256" key="3">
    <source>
        <dbReference type="ARBA" id="ARBA00022692"/>
    </source>
</evidence>
<keyword evidence="7 10" id="KW-0472">Membrane</keyword>
<dbReference type="GO" id="GO:0034204">
    <property type="term" value="P:lipid translocation"/>
    <property type="evidence" value="ECO:0007669"/>
    <property type="project" value="TreeGrafter"/>
</dbReference>
<reference evidence="12 13" key="1">
    <citation type="submission" date="2006-10" db="EMBL/GenBank/DDBJ databases">
        <title>Complete sequence of Syntrophobacter fumaroxidans MPOB.</title>
        <authorList>
            <consortium name="US DOE Joint Genome Institute"/>
            <person name="Copeland A."/>
            <person name="Lucas S."/>
            <person name="Lapidus A."/>
            <person name="Barry K."/>
            <person name="Detter J.C."/>
            <person name="Glavina del Rio T."/>
            <person name="Hammon N."/>
            <person name="Israni S."/>
            <person name="Pitluck S."/>
            <person name="Goltsman E.G."/>
            <person name="Martinez M."/>
            <person name="Schmutz J."/>
            <person name="Larimer F."/>
            <person name="Land M."/>
            <person name="Hauser L."/>
            <person name="Kyrpides N."/>
            <person name="Kim E."/>
            <person name="Boone D.R."/>
            <person name="Brockman F."/>
            <person name="Culley D."/>
            <person name="Ferry J."/>
            <person name="Gunsalus R."/>
            <person name="McInerney M.J."/>
            <person name="Morrison M."/>
            <person name="Plugge C."/>
            <person name="Rohlin L."/>
            <person name="Scholten J."/>
            <person name="Sieber J."/>
            <person name="Stams A.J.M."/>
            <person name="Worm P."/>
            <person name="Henstra A.M."/>
            <person name="Richardson P."/>
        </authorList>
    </citation>
    <scope>NUCLEOTIDE SEQUENCE [LARGE SCALE GENOMIC DNA]</scope>
    <source>
        <strain evidence="13">DSM 10017 / MPOB</strain>
    </source>
</reference>
<feature type="transmembrane region" description="Helical" evidence="10">
    <location>
        <begin position="57"/>
        <end position="77"/>
    </location>
</feature>
<feature type="transmembrane region" description="Helical" evidence="10">
    <location>
        <begin position="161"/>
        <end position="181"/>
    </location>
</feature>
<organism evidence="12 13">
    <name type="scientific">Syntrophobacter fumaroxidans (strain DSM 10017 / MPOB)</name>
    <dbReference type="NCBI Taxonomy" id="335543"/>
    <lineage>
        <taxon>Bacteria</taxon>
        <taxon>Pseudomonadati</taxon>
        <taxon>Thermodesulfobacteriota</taxon>
        <taxon>Syntrophobacteria</taxon>
        <taxon>Syntrophobacterales</taxon>
        <taxon>Syntrophobacteraceae</taxon>
        <taxon>Syntrophobacter</taxon>
    </lineage>
</organism>
<proteinExistence type="inferred from homology"/>
<feature type="transmembrane region" description="Helical" evidence="10">
    <location>
        <begin position="351"/>
        <end position="370"/>
    </location>
</feature>
<sequence length="522" mass="57109">MAFWRSRQQMGAAALIMGVSIFLSRFMGLIRDKLISYLFGATRESDVYFAAFVIPDFINYLLAGAYFSITLIPLLAAAFERDREDGWRFFSTVLTWIALVISLVTAVAMLFAPQLARLAAPGLPPEALERLAYFLRIVLPAQVCFLLGSCFTAILYLQKQFFVPALVPLVYNFFIIAGGILMRSRGMEGFCWGVLAGAFAGNLFLPWLAARRTGGMKLRPALVHPGMKPFLRMALPLMIGQSIVVLDEQLVRIFGSLAGIGAISWLNYARRIMLVPVGVVAQAAGVASYPFLAELHAKDELPRFCATLNTALQNTMTLLVPLTAWMMIVAEPTIRLIFQQGHFTAQDTVHTARLLQIMLAVVFCWGYQQILGRAFYATRDTLTPALLGTLTTLVSIPVFYFLTESLGATGVAVASAAGIFLYSAVLSWSWRRRFGSATFTGLLPGLLKLAALSLAAAVPAFILGRLDIFRSLEHPYLSAFCLIGASGLCFGAVFLGLAGRLIPALVQPYLKHAGPLARLLLR</sequence>
<evidence type="ECO:0000313" key="12">
    <source>
        <dbReference type="EMBL" id="ABK16727.1"/>
    </source>
</evidence>
<evidence type="ECO:0000256" key="8">
    <source>
        <dbReference type="ARBA" id="ARBA00060041"/>
    </source>
</evidence>
<evidence type="ECO:0000313" key="13">
    <source>
        <dbReference type="Proteomes" id="UP000001784"/>
    </source>
</evidence>
<accession>A0LH25</accession>
<dbReference type="KEGG" id="sfu:Sfum_1033"/>
<evidence type="ECO:0000256" key="1">
    <source>
        <dbReference type="ARBA" id="ARBA00004651"/>
    </source>
</evidence>
<feature type="transmembrane region" description="Helical" evidence="10">
    <location>
        <begin position="12"/>
        <end position="30"/>
    </location>
</feature>
<feature type="transmembrane region" description="Helical" evidence="10">
    <location>
        <begin position="476"/>
        <end position="502"/>
    </location>
</feature>
<feature type="transmembrane region" description="Helical" evidence="10">
    <location>
        <begin position="187"/>
        <end position="209"/>
    </location>
</feature>
<feature type="transmembrane region" description="Helical" evidence="10">
    <location>
        <begin position="409"/>
        <end position="430"/>
    </location>
</feature>
<dbReference type="GO" id="GO:0015648">
    <property type="term" value="F:lipid-linked peptidoglycan transporter activity"/>
    <property type="evidence" value="ECO:0007669"/>
    <property type="project" value="UniProtKB-UniRule"/>
</dbReference>
<dbReference type="EMBL" id="CP000478">
    <property type="protein sequence ID" value="ABK16727.1"/>
    <property type="molecule type" value="Genomic_DNA"/>
</dbReference>
<dbReference type="NCBIfam" id="TIGR01695">
    <property type="entry name" value="murJ_mviN"/>
    <property type="match status" value="1"/>
</dbReference>
<dbReference type="GO" id="GO:0071555">
    <property type="term" value="P:cell wall organization"/>
    <property type="evidence" value="ECO:0007669"/>
    <property type="project" value="UniProtKB-UniRule"/>
</dbReference>
<dbReference type="GO" id="GO:0005886">
    <property type="term" value="C:plasma membrane"/>
    <property type="evidence" value="ECO:0007669"/>
    <property type="project" value="UniProtKB-SubCell"/>
</dbReference>
<keyword evidence="6 10" id="KW-1133">Transmembrane helix</keyword>
<feature type="transmembrane region" description="Helical" evidence="10">
    <location>
        <begin position="89"/>
        <end position="111"/>
    </location>
</feature>
<feature type="transmembrane region" description="Helical" evidence="10">
    <location>
        <begin position="252"/>
        <end position="268"/>
    </location>
</feature>
<keyword evidence="5 10" id="KW-0573">Peptidoglycan synthesis</keyword>
<keyword evidence="4 10" id="KW-0133">Cell shape</keyword>
<feature type="transmembrane region" description="Helical" evidence="10">
    <location>
        <begin position="131"/>
        <end position="154"/>
    </location>
</feature>
<evidence type="ECO:0000256" key="7">
    <source>
        <dbReference type="ARBA" id="ARBA00023136"/>
    </source>
</evidence>
<dbReference type="eggNOG" id="COG0728">
    <property type="taxonomic scope" value="Bacteria"/>
</dbReference>
<evidence type="ECO:0000256" key="9">
    <source>
        <dbReference type="ARBA" id="ARBA00061532"/>
    </source>
</evidence>
<protein>
    <recommendedName>
        <fullName evidence="10">Probable lipid II flippase MurJ</fullName>
    </recommendedName>
</protein>
<keyword evidence="3 10" id="KW-0812">Transmembrane</keyword>
<dbReference type="HOGENOM" id="CLU_006797_5_2_7"/>
<keyword evidence="2 10" id="KW-1003">Cell membrane</keyword>
<dbReference type="GO" id="GO:0009252">
    <property type="term" value="P:peptidoglycan biosynthetic process"/>
    <property type="evidence" value="ECO:0007669"/>
    <property type="project" value="UniProtKB-UniRule"/>
</dbReference>
<dbReference type="Proteomes" id="UP000001784">
    <property type="component" value="Chromosome"/>
</dbReference>
<dbReference type="PRINTS" id="PR01806">
    <property type="entry name" value="VIRFACTRMVIN"/>
</dbReference>
<comment type="subcellular location">
    <subcellularLocation>
        <location evidence="10">Cell inner membrane</location>
        <topology evidence="10">Multi-pass membrane protein</topology>
    </subcellularLocation>
    <subcellularLocation>
        <location evidence="1">Cell membrane</location>
        <topology evidence="1">Multi-pass membrane protein</topology>
    </subcellularLocation>
</comment>
<name>A0LH25_SYNFM</name>
<dbReference type="AlphaFoldDB" id="A0LH25"/>